<evidence type="ECO:0000313" key="3">
    <source>
        <dbReference type="Proteomes" id="UP001642409"/>
    </source>
</evidence>
<protein>
    <submittedName>
        <fullName evidence="2">Hypothetical_protein</fullName>
    </submittedName>
</protein>
<dbReference type="EMBL" id="CAXDID020000331">
    <property type="protein sequence ID" value="CAL6077881.1"/>
    <property type="molecule type" value="Genomic_DNA"/>
</dbReference>
<comment type="caution">
    <text evidence="1">The sequence shown here is derived from an EMBL/GenBank/DDBJ whole genome shotgun (WGS) entry which is preliminary data.</text>
</comment>
<sequence>MICQIRYKKFFATVEQTAYYSIENNCILVHYFNIKKEKTELFYNLSDLTIKHTDRTKEILVDTKKGIQIEIPISNDTNSLDTMQKTDEEDHFFGFESSGYKAYSEEAFCVDKSSFTQNDAQKIFAE</sequence>
<reference evidence="2 3" key="2">
    <citation type="submission" date="2024-07" db="EMBL/GenBank/DDBJ databases">
        <authorList>
            <person name="Akdeniz Z."/>
        </authorList>
    </citation>
    <scope>NUCLEOTIDE SEQUENCE [LARGE SCALE GENOMIC DNA]</scope>
</reference>
<organism evidence="1">
    <name type="scientific">Hexamita inflata</name>
    <dbReference type="NCBI Taxonomy" id="28002"/>
    <lineage>
        <taxon>Eukaryota</taxon>
        <taxon>Metamonada</taxon>
        <taxon>Diplomonadida</taxon>
        <taxon>Hexamitidae</taxon>
        <taxon>Hexamitinae</taxon>
        <taxon>Hexamita</taxon>
    </lineage>
</organism>
<evidence type="ECO:0000313" key="2">
    <source>
        <dbReference type="EMBL" id="CAL6077881.1"/>
    </source>
</evidence>
<gene>
    <name evidence="1" type="ORF">HINF_LOCUS3054</name>
    <name evidence="2" type="ORF">HINF_LOCUS58635</name>
</gene>
<dbReference type="EMBL" id="CATOUU010000074">
    <property type="protein sequence ID" value="CAI9915409.1"/>
    <property type="molecule type" value="Genomic_DNA"/>
</dbReference>
<reference evidence="1" key="1">
    <citation type="submission" date="2023-06" db="EMBL/GenBank/DDBJ databases">
        <authorList>
            <person name="Kurt Z."/>
        </authorList>
    </citation>
    <scope>NUCLEOTIDE SEQUENCE</scope>
</reference>
<evidence type="ECO:0000313" key="1">
    <source>
        <dbReference type="EMBL" id="CAI9915409.1"/>
    </source>
</evidence>
<keyword evidence="3" id="KW-1185">Reference proteome</keyword>
<dbReference type="Proteomes" id="UP001642409">
    <property type="component" value="Unassembled WGS sequence"/>
</dbReference>
<name>A0AA86N9A9_9EUKA</name>
<dbReference type="AlphaFoldDB" id="A0AA86N9A9"/>
<proteinExistence type="predicted"/>
<accession>A0AA86N9A9</accession>